<proteinExistence type="predicted"/>
<sequence length="709" mass="77127">MAPTRRHPFVSKFDEGLDEDLKKIKTIGEYDVKRQQEEKKTMLEIDFPAIMAQWVSYFERMPGAGARLSTDDLIRLQNSRIILKGFNVLLEHQWDDLLKEYGVVMKRRVRKKVFPPRLRAAADGAIQGPPKKKTRKTNGVPAVHPTVEPDPPIVLDETQGRAAHTLIEPSSAFNVEAARFRYSQLVEDFTNFQFGDGVRDLPPEDLNIQTAGDAALIADPDAIRLPSFIEDVGADKNAGQIPVTSEAVAEVDASRVQTTSDGALVTDVDSIRMPPPPPPAPQIVVCPPSSSTSEMAEEARKLLEQLDAQLGRPKEKQKAPKPPKTPKLKFYKRTLLTAAQSLKIKMNLLPDPEYRPDFLDVDWISPYDFSDSNPVLPGTFEVMKYKFQHVFDDRCQSDDAQVLDAVDKALADWDAKGLLKDPTILASIPRVSLRDGSAGSSIAGIAGVAPSPANSEEISGGIRVSAESGRLPEIGATSTPVAGLQNVRRFGQEVELEPLPDAPSEILADLVLQPVPSDIPSHSGPPIEPQSSGRDDDGVPLDGRSVRWRPSEIAASSTPSARRRSARQPSGAGRLPDQLELPAASFDAPPAATGEPLGIADPPVQPDAAIAASQLESSGSELVSTVTNSTLTIPENELVAETKIVAELTEIWTRNPSAIIRFSDLCPTHIASRDVAALTFKIIINLWGSGMFDITQDSPDPRNIYLKKT</sequence>
<evidence type="ECO:0008006" key="4">
    <source>
        <dbReference type="Google" id="ProtNLM"/>
    </source>
</evidence>
<gene>
    <name evidence="2" type="ORF">NTJ_10014</name>
</gene>
<dbReference type="EMBL" id="AP028916">
    <property type="protein sequence ID" value="BES97201.1"/>
    <property type="molecule type" value="Genomic_DNA"/>
</dbReference>
<organism evidence="2 3">
    <name type="scientific">Nesidiocoris tenuis</name>
    <dbReference type="NCBI Taxonomy" id="355587"/>
    <lineage>
        <taxon>Eukaryota</taxon>
        <taxon>Metazoa</taxon>
        <taxon>Ecdysozoa</taxon>
        <taxon>Arthropoda</taxon>
        <taxon>Hexapoda</taxon>
        <taxon>Insecta</taxon>
        <taxon>Pterygota</taxon>
        <taxon>Neoptera</taxon>
        <taxon>Paraneoptera</taxon>
        <taxon>Hemiptera</taxon>
        <taxon>Heteroptera</taxon>
        <taxon>Panheteroptera</taxon>
        <taxon>Cimicomorpha</taxon>
        <taxon>Miridae</taxon>
        <taxon>Dicyphina</taxon>
        <taxon>Nesidiocoris</taxon>
    </lineage>
</organism>
<keyword evidence="3" id="KW-1185">Reference proteome</keyword>
<accession>A0ABN7B211</accession>
<feature type="region of interest" description="Disordered" evidence="1">
    <location>
        <begin position="123"/>
        <end position="153"/>
    </location>
</feature>
<evidence type="ECO:0000313" key="3">
    <source>
        <dbReference type="Proteomes" id="UP001307889"/>
    </source>
</evidence>
<feature type="region of interest" description="Disordered" evidence="1">
    <location>
        <begin position="515"/>
        <end position="579"/>
    </location>
</feature>
<name>A0ABN7B211_9HEMI</name>
<evidence type="ECO:0000256" key="1">
    <source>
        <dbReference type="SAM" id="MobiDB-lite"/>
    </source>
</evidence>
<reference evidence="2 3" key="1">
    <citation type="submission" date="2023-09" db="EMBL/GenBank/DDBJ databases">
        <title>Nesidiocoris tenuis whole genome shotgun sequence.</title>
        <authorList>
            <person name="Shibata T."/>
            <person name="Shimoda M."/>
            <person name="Kobayashi T."/>
            <person name="Uehara T."/>
        </authorList>
    </citation>
    <scope>NUCLEOTIDE SEQUENCE [LARGE SCALE GENOMIC DNA]</scope>
    <source>
        <strain evidence="2 3">Japan</strain>
    </source>
</reference>
<evidence type="ECO:0000313" key="2">
    <source>
        <dbReference type="EMBL" id="BES97201.1"/>
    </source>
</evidence>
<dbReference type="Proteomes" id="UP001307889">
    <property type="component" value="Chromosome 8"/>
</dbReference>
<feature type="region of interest" description="Disordered" evidence="1">
    <location>
        <begin position="585"/>
        <end position="604"/>
    </location>
</feature>
<protein>
    <recommendedName>
        <fullName evidence="4">Condensin-2 complex subunit H2 C-terminal domain-containing protein</fullName>
    </recommendedName>
</protein>